<comment type="caution">
    <text evidence="1">The sequence shown here is derived from an EMBL/GenBank/DDBJ whole genome shotgun (WGS) entry which is preliminary data.</text>
</comment>
<organism evidence="1 2">
    <name type="scientific">Hungatella hathewayi DSM 13479</name>
    <dbReference type="NCBI Taxonomy" id="566550"/>
    <lineage>
        <taxon>Bacteria</taxon>
        <taxon>Bacillati</taxon>
        <taxon>Bacillota</taxon>
        <taxon>Clostridia</taxon>
        <taxon>Lachnospirales</taxon>
        <taxon>Lachnospiraceae</taxon>
        <taxon>Hungatella</taxon>
    </lineage>
</organism>
<proteinExistence type="predicted"/>
<reference evidence="1 2" key="1">
    <citation type="submission" date="2010-01" db="EMBL/GenBank/DDBJ databases">
        <authorList>
            <person name="Weinstock G."/>
            <person name="Sodergren E."/>
            <person name="Clifton S."/>
            <person name="Fulton L."/>
            <person name="Fulton B."/>
            <person name="Courtney L."/>
            <person name="Fronick C."/>
            <person name="Harrison M."/>
            <person name="Strong C."/>
            <person name="Farmer C."/>
            <person name="Delahaunty K."/>
            <person name="Markovic C."/>
            <person name="Hall O."/>
            <person name="Minx P."/>
            <person name="Tomlinson C."/>
            <person name="Mitreva M."/>
            <person name="Nelson J."/>
            <person name="Hou S."/>
            <person name="Wollam A."/>
            <person name="Pepin K.H."/>
            <person name="Johnson M."/>
            <person name="Bhonagiri V."/>
            <person name="Nash W.E."/>
            <person name="Warren W."/>
            <person name="Chinwalla A."/>
            <person name="Mardis E.R."/>
            <person name="Wilson R.K."/>
        </authorList>
    </citation>
    <scope>NUCLEOTIDE SEQUENCE [LARGE SCALE GENOMIC DNA]</scope>
    <source>
        <strain evidence="1 2">DSM 13479</strain>
    </source>
</reference>
<gene>
    <name evidence="1" type="ORF">CLOSTHATH_00596</name>
</gene>
<accession>D3AAH5</accession>
<protein>
    <submittedName>
        <fullName evidence="1">Uncharacterized protein</fullName>
    </submittedName>
</protein>
<dbReference type="Proteomes" id="UP000004968">
    <property type="component" value="Unassembled WGS sequence"/>
</dbReference>
<dbReference type="HOGENOM" id="CLU_3234617_0_0_9"/>
<dbReference type="AlphaFoldDB" id="D3AAH5"/>
<dbReference type="EMBL" id="ACIO01000034">
    <property type="protein sequence ID" value="EFD01181.1"/>
    <property type="molecule type" value="Genomic_DNA"/>
</dbReference>
<sequence length="43" mass="4960">MAGVFYVTGKCPCYIKSPPVLYQENRANAALPYVMTRWRDVIH</sequence>
<evidence type="ECO:0000313" key="1">
    <source>
        <dbReference type="EMBL" id="EFD01181.1"/>
    </source>
</evidence>
<name>D3AAH5_9FIRM</name>
<evidence type="ECO:0000313" key="2">
    <source>
        <dbReference type="Proteomes" id="UP000004968"/>
    </source>
</evidence>